<dbReference type="EC" id="2.5.1.44" evidence="3"/>
<dbReference type="STRING" id="51642.NSMM_90063"/>
<dbReference type="AlphaFoldDB" id="A0A1G5SIR3"/>
<dbReference type="Pfam" id="PF16653">
    <property type="entry name" value="Sacchrp_dh_C"/>
    <property type="match status" value="1"/>
</dbReference>
<feature type="domain" description="Saccharopine dehydrogenase-like C-terminal" evidence="2">
    <location>
        <begin position="157"/>
        <end position="437"/>
    </location>
</feature>
<evidence type="ECO:0000259" key="2">
    <source>
        <dbReference type="Pfam" id="PF16653"/>
    </source>
</evidence>
<feature type="domain" description="Saccharopine dehydrogenase NADP binding" evidence="1">
    <location>
        <begin position="14"/>
        <end position="153"/>
    </location>
</feature>
<dbReference type="EMBL" id="FMWO01000102">
    <property type="protein sequence ID" value="SCZ87096.1"/>
    <property type="molecule type" value="Genomic_DNA"/>
</dbReference>
<sequence length="472" mass="52492">MENHKKFVKFENKIVFIGFGCVGQGVLPLILRHIDIPSAQIRIISADTEGQIQAEKAHISFTVCPLTPQNFQQILDESLVPGDYLLNLSVNVSSLTLIEYCHQRGLLYLDACLEPWQGGYTDTTLSLSARSNYNAREQSQNLRERLGSGPTAVLCHGANPGLVSHFTKQALVNIARDTGVDFVLPQTRESWAALAQKLNIKVIQCAERDTQTAKPFKRINEFVNTWSIDGFVGEGLQPAELGWGSHEKTEPLDASHHGYGCDAAIYLRRPGTRTSVRGWNPLTGAYQGFLITHAESIAIADYLTVKTGDKLDYRPTVYYAYHPSDATVLSIHELSGRNFKQQETKRLLMNDIESGSDALGMALMGHTKGLYWYGSILSIEEARDLAPYNNATSLQVAAGVLSGMVWAIENPQAGIVEPEEMDFKRVLQIASPYLGDITGQYSNWTPLRNNLALYEAHLDTTDPWQFKNFRVV</sequence>
<protein>
    <submittedName>
        <fullName evidence="3">Homospermidine synthase</fullName>
        <ecNumber evidence="3">2.5.1.44</ecNumber>
    </submittedName>
</protein>
<dbReference type="InterPro" id="IPR023181">
    <property type="entry name" value="Homospermid_syn-like_C"/>
</dbReference>
<gene>
    <name evidence="3" type="primary">hss</name>
    <name evidence="3" type="ORF">NSMM_90063</name>
</gene>
<dbReference type="GO" id="GO:0047296">
    <property type="term" value="F:homospermidine synthase activity"/>
    <property type="evidence" value="ECO:0007669"/>
    <property type="project" value="UniProtKB-EC"/>
</dbReference>
<dbReference type="RefSeq" id="WP_090288505.1">
    <property type="nucleotide sequence ID" value="NZ_FMWO01000102.1"/>
</dbReference>
<accession>A0A1G5SIR3</accession>
<dbReference type="Gene3D" id="3.30.360.30">
    <property type="entry name" value="homospermidine synthase like"/>
    <property type="match status" value="1"/>
</dbReference>
<keyword evidence="3" id="KW-0808">Transferase</keyword>
<evidence type="ECO:0000313" key="3">
    <source>
        <dbReference type="EMBL" id="SCZ87096.1"/>
    </source>
</evidence>
<organism evidence="3 4">
    <name type="scientific">Nitrosomonas mobilis</name>
    <dbReference type="NCBI Taxonomy" id="51642"/>
    <lineage>
        <taxon>Bacteria</taxon>
        <taxon>Pseudomonadati</taxon>
        <taxon>Pseudomonadota</taxon>
        <taxon>Betaproteobacteria</taxon>
        <taxon>Nitrosomonadales</taxon>
        <taxon>Nitrosomonadaceae</taxon>
        <taxon>Nitrosomonas</taxon>
    </lineage>
</organism>
<evidence type="ECO:0000259" key="1">
    <source>
        <dbReference type="Pfam" id="PF03435"/>
    </source>
</evidence>
<reference evidence="3 4" key="1">
    <citation type="submission" date="2016-10" db="EMBL/GenBank/DDBJ databases">
        <authorList>
            <person name="de Groot N.N."/>
        </authorList>
    </citation>
    <scope>NUCLEOTIDE SEQUENCE [LARGE SCALE GENOMIC DNA]</scope>
    <source>
        <strain evidence="3">1</strain>
    </source>
</reference>
<proteinExistence type="predicted"/>
<name>A0A1G5SIR3_9PROT</name>
<dbReference type="Gene3D" id="3.40.50.720">
    <property type="entry name" value="NAD(P)-binding Rossmann-like Domain"/>
    <property type="match status" value="1"/>
</dbReference>
<dbReference type="Pfam" id="PF03435">
    <property type="entry name" value="Sacchrp_dh_NADP"/>
    <property type="match status" value="1"/>
</dbReference>
<dbReference type="Proteomes" id="UP000198729">
    <property type="component" value="Unassembled WGS sequence"/>
</dbReference>
<dbReference type="OrthoDB" id="9767495at2"/>
<keyword evidence="4" id="KW-1185">Reference proteome</keyword>
<dbReference type="InterPro" id="IPR032095">
    <property type="entry name" value="Sacchrp_dh-like_C"/>
</dbReference>
<dbReference type="InterPro" id="IPR005097">
    <property type="entry name" value="Sacchrp_dh_NADP-bd"/>
</dbReference>
<evidence type="ECO:0000313" key="4">
    <source>
        <dbReference type="Proteomes" id="UP000198729"/>
    </source>
</evidence>